<evidence type="ECO:0000256" key="3">
    <source>
        <dbReference type="ARBA" id="ARBA00022821"/>
    </source>
</evidence>
<keyword evidence="4" id="KW-0067">ATP-binding</keyword>
<dbReference type="Gene3D" id="3.40.50.300">
    <property type="entry name" value="P-loop containing nucleotide triphosphate hydrolases"/>
    <property type="match status" value="1"/>
</dbReference>
<dbReference type="Proteomes" id="UP001151287">
    <property type="component" value="Unassembled WGS sequence"/>
</dbReference>
<evidence type="ECO:0000256" key="5">
    <source>
        <dbReference type="SAM" id="Coils"/>
    </source>
</evidence>
<evidence type="ECO:0000259" key="7">
    <source>
        <dbReference type="Pfam" id="PF23559"/>
    </source>
</evidence>
<dbReference type="Gene3D" id="3.80.10.10">
    <property type="entry name" value="Ribonuclease Inhibitor"/>
    <property type="match status" value="1"/>
</dbReference>
<feature type="domain" description="Disease resistance protein winged helix" evidence="7">
    <location>
        <begin position="410"/>
        <end position="477"/>
    </location>
</feature>
<dbReference type="InterPro" id="IPR058922">
    <property type="entry name" value="WHD_DRP"/>
</dbReference>
<dbReference type="SUPFAM" id="SSF52540">
    <property type="entry name" value="P-loop containing nucleoside triphosphate hydrolases"/>
    <property type="match status" value="1"/>
</dbReference>
<dbReference type="FunFam" id="3.40.50.300:FF:001091">
    <property type="entry name" value="Probable disease resistance protein At1g61300"/>
    <property type="match status" value="1"/>
</dbReference>
<evidence type="ECO:0008006" key="10">
    <source>
        <dbReference type="Google" id="ProtNLM"/>
    </source>
</evidence>
<dbReference type="InterPro" id="IPR027417">
    <property type="entry name" value="P-loop_NTPase"/>
</dbReference>
<dbReference type="GO" id="GO:0043531">
    <property type="term" value="F:ADP binding"/>
    <property type="evidence" value="ECO:0007669"/>
    <property type="project" value="InterPro"/>
</dbReference>
<dbReference type="GO" id="GO:0002758">
    <property type="term" value="P:innate immune response-activating signaling pathway"/>
    <property type="evidence" value="ECO:0007669"/>
    <property type="project" value="UniProtKB-ARBA"/>
</dbReference>
<dbReference type="GO" id="GO:0042742">
    <property type="term" value="P:defense response to bacterium"/>
    <property type="evidence" value="ECO:0007669"/>
    <property type="project" value="UniProtKB-ARBA"/>
</dbReference>
<gene>
    <name evidence="8" type="ORF">LUZ63_016888</name>
</gene>
<dbReference type="PANTHER" id="PTHR33463">
    <property type="entry name" value="NB-ARC DOMAIN-CONTAINING PROTEIN-RELATED"/>
    <property type="match status" value="1"/>
</dbReference>
<evidence type="ECO:0000256" key="2">
    <source>
        <dbReference type="ARBA" id="ARBA00022737"/>
    </source>
</evidence>
<dbReference type="PRINTS" id="PR00364">
    <property type="entry name" value="DISEASERSIST"/>
</dbReference>
<dbReference type="SUPFAM" id="SSF52058">
    <property type="entry name" value="L domain-like"/>
    <property type="match status" value="1"/>
</dbReference>
<accession>A0A9P9ZBT6</accession>
<dbReference type="InterPro" id="IPR050905">
    <property type="entry name" value="Plant_NBS-LRR"/>
</dbReference>
<evidence type="ECO:0000256" key="1">
    <source>
        <dbReference type="ARBA" id="ARBA00008894"/>
    </source>
</evidence>
<comment type="caution">
    <text evidence="8">The sequence shown here is derived from an EMBL/GenBank/DDBJ whole genome shotgun (WGS) entry which is preliminary data.</text>
</comment>
<dbReference type="Gene3D" id="1.10.8.430">
    <property type="entry name" value="Helical domain of apoptotic protease-activating factors"/>
    <property type="match status" value="1"/>
</dbReference>
<evidence type="ECO:0000313" key="8">
    <source>
        <dbReference type="EMBL" id="KAJ1685498.1"/>
    </source>
</evidence>
<dbReference type="InterPro" id="IPR002182">
    <property type="entry name" value="NB-ARC"/>
</dbReference>
<comment type="similarity">
    <text evidence="1">Belongs to the disease resistance NB-LRR family.</text>
</comment>
<sequence>MEFLNGAVSSIVPLVTNTIFEHVAYPFTAGENIRALESATRQLRALKEDVNTDITNAERENSAPTNQAKEWLLQVETIEKEVEEIQQKYQQLCRCIWNISPNFCAIYKISRSAAKMHVEVKSVCENKATLEVITRMPPPLAQEMLVSSSKSANLESALHFIKDDVHNNIIGIWGMGGIGKTHLLEQINNELSRDPTFKVVVIFVICSKDCSEENVQNKIIEKLGLSMSKSMEQKQNTVYNFLRERSFFLLLDDLWSRIDLKTIGIPDPMEAVGTCKRKVVLTTRSTEVCGQMEVKKKIRVDVLNWDDAWCLFKEKVTEETINSDPLIQNCATDVVKELGGLPLALITIGRAMHDKMDPREWKQAVKLLKQARLNDLEFSGSNQLVFHTLKFSYDNLKNDTLKQCFLHCSLWPEDYHIGRDELIQLWMGLGLIDEPTIQEVYDVGHWCIRRLQAVCLLEMGHGYADTIKMHDVIRDMALWIANNQGKDANKWIVMHHAKLSSMPMYHAKFQNYEITISSDTEKLFIMPNYPSNVSISITCSSAKLSTLLLSKIYFLEDPKTLQLEFFSKLTYLDLSRNSLKVFPIEICKLIHLHFLNLSSNSFLDTSFPEELGALVNLKYLHLWATNTTFPNKVLTKLKALKVLDLRHNVRDETFHNFLMIQKELQFLPSFEALGFSIPTSSTLDFHELSQKVSVPIRWLEVSNCTRSCLFFLSCFLGNSHLQNNLIYLDIIEMVNVECVKFERTSENLNDCQLGRLENLWFLEMPKMKEVIWKNLDPRDVFPRIHTVGFWNCS</sequence>
<evidence type="ECO:0000256" key="4">
    <source>
        <dbReference type="ARBA" id="ARBA00022840"/>
    </source>
</evidence>
<keyword evidence="2" id="KW-0677">Repeat</keyword>
<protein>
    <recommendedName>
        <fullName evidence="10">NB-ARC domain-containing protein</fullName>
    </recommendedName>
</protein>
<feature type="domain" description="NB-ARC" evidence="6">
    <location>
        <begin position="162"/>
        <end position="320"/>
    </location>
</feature>
<dbReference type="Pfam" id="PF23559">
    <property type="entry name" value="WHD_DRP"/>
    <property type="match status" value="1"/>
</dbReference>
<name>A0A9P9ZBT6_9POAL</name>
<dbReference type="AlphaFoldDB" id="A0A9P9ZBT6"/>
<dbReference type="InterPro" id="IPR032675">
    <property type="entry name" value="LRR_dom_sf"/>
</dbReference>
<dbReference type="OrthoDB" id="1926275at2759"/>
<keyword evidence="9" id="KW-1185">Reference proteome</keyword>
<keyword evidence="3" id="KW-0611">Plant defense</keyword>
<keyword evidence="4" id="KW-0547">Nucleotide-binding</keyword>
<dbReference type="EMBL" id="JAMQYH010000005">
    <property type="protein sequence ID" value="KAJ1685498.1"/>
    <property type="molecule type" value="Genomic_DNA"/>
</dbReference>
<reference evidence="8" key="1">
    <citation type="journal article" date="2022" name="Cell">
        <title>Repeat-based holocentromeres influence genome architecture and karyotype evolution.</title>
        <authorList>
            <person name="Hofstatter P.G."/>
            <person name="Thangavel G."/>
            <person name="Lux T."/>
            <person name="Neumann P."/>
            <person name="Vondrak T."/>
            <person name="Novak P."/>
            <person name="Zhang M."/>
            <person name="Costa L."/>
            <person name="Castellani M."/>
            <person name="Scott A."/>
            <person name="Toegelov H."/>
            <person name="Fuchs J."/>
            <person name="Mata-Sucre Y."/>
            <person name="Dias Y."/>
            <person name="Vanzela A.L.L."/>
            <person name="Huettel B."/>
            <person name="Almeida C.C.S."/>
            <person name="Simkova H."/>
            <person name="Souza G."/>
            <person name="Pedrosa-Harand A."/>
            <person name="Macas J."/>
            <person name="Mayer K.F.X."/>
            <person name="Houben A."/>
            <person name="Marques A."/>
        </authorList>
    </citation>
    <scope>NUCLEOTIDE SEQUENCE</scope>
    <source>
        <strain evidence="8">RhyBre1mFocal</strain>
    </source>
</reference>
<keyword evidence="5" id="KW-0175">Coiled coil</keyword>
<dbReference type="GO" id="GO:0005524">
    <property type="term" value="F:ATP binding"/>
    <property type="evidence" value="ECO:0007669"/>
    <property type="project" value="UniProtKB-KW"/>
</dbReference>
<dbReference type="InterPro" id="IPR042197">
    <property type="entry name" value="Apaf_helical"/>
</dbReference>
<feature type="coiled-coil region" evidence="5">
    <location>
        <begin position="40"/>
        <end position="95"/>
    </location>
</feature>
<dbReference type="GO" id="GO:0009626">
    <property type="term" value="P:plant-type hypersensitive response"/>
    <property type="evidence" value="ECO:0007669"/>
    <property type="project" value="UniProtKB-ARBA"/>
</dbReference>
<organism evidence="8 9">
    <name type="scientific">Rhynchospora breviuscula</name>
    <dbReference type="NCBI Taxonomy" id="2022672"/>
    <lineage>
        <taxon>Eukaryota</taxon>
        <taxon>Viridiplantae</taxon>
        <taxon>Streptophyta</taxon>
        <taxon>Embryophyta</taxon>
        <taxon>Tracheophyta</taxon>
        <taxon>Spermatophyta</taxon>
        <taxon>Magnoliopsida</taxon>
        <taxon>Liliopsida</taxon>
        <taxon>Poales</taxon>
        <taxon>Cyperaceae</taxon>
        <taxon>Cyperoideae</taxon>
        <taxon>Rhynchosporeae</taxon>
        <taxon>Rhynchospora</taxon>
    </lineage>
</organism>
<evidence type="ECO:0000259" key="6">
    <source>
        <dbReference type="Pfam" id="PF00931"/>
    </source>
</evidence>
<dbReference type="Pfam" id="PF00931">
    <property type="entry name" value="NB-ARC"/>
    <property type="match status" value="1"/>
</dbReference>
<dbReference type="FunFam" id="1.10.10.10:FF:000322">
    <property type="entry name" value="Probable disease resistance protein At1g63360"/>
    <property type="match status" value="1"/>
</dbReference>
<evidence type="ECO:0000313" key="9">
    <source>
        <dbReference type="Proteomes" id="UP001151287"/>
    </source>
</evidence>
<proteinExistence type="inferred from homology"/>